<feature type="compositionally biased region" description="Basic and acidic residues" evidence="1">
    <location>
        <begin position="84"/>
        <end position="112"/>
    </location>
</feature>
<evidence type="ECO:0000313" key="3">
    <source>
        <dbReference type="Proteomes" id="UP000266723"/>
    </source>
</evidence>
<gene>
    <name evidence="2" type="ORF">DY000_02060953</name>
</gene>
<reference evidence="2 3" key="1">
    <citation type="journal article" date="2020" name="BMC Genomics">
        <title>Intraspecific diversification of the crop wild relative Brassica cretica Lam. using demographic model selection.</title>
        <authorList>
            <person name="Kioukis A."/>
            <person name="Michalopoulou V.A."/>
            <person name="Briers L."/>
            <person name="Pirintsos S."/>
            <person name="Studholme D.J."/>
            <person name="Pavlidis P."/>
            <person name="Sarris P.F."/>
        </authorList>
    </citation>
    <scope>NUCLEOTIDE SEQUENCE [LARGE SCALE GENOMIC DNA]</scope>
    <source>
        <strain evidence="3">cv. PFS-1207/04</strain>
    </source>
</reference>
<sequence length="229" mass="26017">MGGVLSSVLGGGGGEEAVAGNESESRVMKFSSSARWQLHFNEIKESSKLVRIDQIRFVRCEIELTDIGENGHDRAVKPTPQHSSRPEDPDEQERLQQREREEQERMQQREMYGRSCGAKGNPENGWNPETGSPYHHDHDAVEAGEDGHDRAVEPTLQHSSRPEDPEEQERVQQREREEQERVQQMEMYGRSCGAKRNPKNGWNPETGSPYHRDHDAVEAGSDHHATCKL</sequence>
<dbReference type="EMBL" id="QGKV02001556">
    <property type="protein sequence ID" value="KAF3519262.1"/>
    <property type="molecule type" value="Genomic_DNA"/>
</dbReference>
<feature type="compositionally biased region" description="Basic and acidic residues" evidence="1">
    <location>
        <begin position="210"/>
        <end position="229"/>
    </location>
</feature>
<dbReference type="Proteomes" id="UP000266723">
    <property type="component" value="Unassembled WGS sequence"/>
</dbReference>
<accession>A0ABQ7AYV1</accession>
<feature type="region of interest" description="Disordered" evidence="1">
    <location>
        <begin position="1"/>
        <end position="24"/>
    </location>
</feature>
<feature type="compositionally biased region" description="Gly residues" evidence="1">
    <location>
        <begin position="1"/>
        <end position="15"/>
    </location>
</feature>
<organism evidence="2 3">
    <name type="scientific">Brassica cretica</name>
    <name type="common">Mustard</name>
    <dbReference type="NCBI Taxonomy" id="69181"/>
    <lineage>
        <taxon>Eukaryota</taxon>
        <taxon>Viridiplantae</taxon>
        <taxon>Streptophyta</taxon>
        <taxon>Embryophyta</taxon>
        <taxon>Tracheophyta</taxon>
        <taxon>Spermatophyta</taxon>
        <taxon>Magnoliopsida</taxon>
        <taxon>eudicotyledons</taxon>
        <taxon>Gunneridae</taxon>
        <taxon>Pentapetalae</taxon>
        <taxon>rosids</taxon>
        <taxon>malvids</taxon>
        <taxon>Brassicales</taxon>
        <taxon>Brassicaceae</taxon>
        <taxon>Brassiceae</taxon>
        <taxon>Brassica</taxon>
    </lineage>
</organism>
<evidence type="ECO:0000256" key="1">
    <source>
        <dbReference type="SAM" id="MobiDB-lite"/>
    </source>
</evidence>
<feature type="compositionally biased region" description="Basic and acidic residues" evidence="1">
    <location>
        <begin position="160"/>
        <end position="183"/>
    </location>
</feature>
<proteinExistence type="predicted"/>
<feature type="compositionally biased region" description="Basic and acidic residues" evidence="1">
    <location>
        <begin position="134"/>
        <end position="152"/>
    </location>
</feature>
<name>A0ABQ7AYV1_BRACR</name>
<keyword evidence="3" id="KW-1185">Reference proteome</keyword>
<feature type="region of interest" description="Disordered" evidence="1">
    <location>
        <begin position="69"/>
        <end position="229"/>
    </location>
</feature>
<evidence type="ECO:0000313" key="2">
    <source>
        <dbReference type="EMBL" id="KAF3519262.1"/>
    </source>
</evidence>
<protein>
    <submittedName>
        <fullName evidence="2">Uncharacterized protein</fullName>
    </submittedName>
</protein>
<comment type="caution">
    <text evidence="2">The sequence shown here is derived from an EMBL/GenBank/DDBJ whole genome shotgun (WGS) entry which is preliminary data.</text>
</comment>